<accession>T1FC11</accession>
<dbReference type="EMBL" id="AMQM01006120">
    <property type="status" value="NOT_ANNOTATED_CDS"/>
    <property type="molecule type" value="Genomic_DNA"/>
</dbReference>
<protein>
    <submittedName>
        <fullName evidence="2 3">Uncharacterized protein</fullName>
    </submittedName>
</protein>
<gene>
    <name evidence="3" type="primary">20206360</name>
    <name evidence="2" type="ORF">HELRODRAFT_177658</name>
</gene>
<dbReference type="InParanoid" id="T1FC11"/>
<dbReference type="AlphaFoldDB" id="T1FC11"/>
<proteinExistence type="predicted"/>
<reference evidence="4" key="1">
    <citation type="submission" date="2012-12" db="EMBL/GenBank/DDBJ databases">
        <authorList>
            <person name="Hellsten U."/>
            <person name="Grimwood J."/>
            <person name="Chapman J.A."/>
            <person name="Shapiro H."/>
            <person name="Aerts A."/>
            <person name="Otillar R.P."/>
            <person name="Terry A.Y."/>
            <person name="Boore J.L."/>
            <person name="Simakov O."/>
            <person name="Marletaz F."/>
            <person name="Cho S.-J."/>
            <person name="Edsinger-Gonzales E."/>
            <person name="Havlak P."/>
            <person name="Kuo D.-H."/>
            <person name="Larsson T."/>
            <person name="Lv J."/>
            <person name="Arendt D."/>
            <person name="Savage R."/>
            <person name="Osoegawa K."/>
            <person name="de Jong P."/>
            <person name="Lindberg D.R."/>
            <person name="Seaver E.C."/>
            <person name="Weisblat D.A."/>
            <person name="Putnam N.H."/>
            <person name="Grigoriev I.V."/>
            <person name="Rokhsar D.S."/>
        </authorList>
    </citation>
    <scope>NUCLEOTIDE SEQUENCE</scope>
</reference>
<dbReference type="HOGENOM" id="CLU_1679847_0_0_1"/>
<reference evidence="2 4" key="2">
    <citation type="journal article" date="2013" name="Nature">
        <title>Insights into bilaterian evolution from three spiralian genomes.</title>
        <authorList>
            <person name="Simakov O."/>
            <person name="Marletaz F."/>
            <person name="Cho S.J."/>
            <person name="Edsinger-Gonzales E."/>
            <person name="Havlak P."/>
            <person name="Hellsten U."/>
            <person name="Kuo D.H."/>
            <person name="Larsson T."/>
            <person name="Lv J."/>
            <person name="Arendt D."/>
            <person name="Savage R."/>
            <person name="Osoegawa K."/>
            <person name="de Jong P."/>
            <person name="Grimwood J."/>
            <person name="Chapman J.A."/>
            <person name="Shapiro H."/>
            <person name="Aerts A."/>
            <person name="Otillar R.P."/>
            <person name="Terry A.Y."/>
            <person name="Boore J.L."/>
            <person name="Grigoriev I.V."/>
            <person name="Lindberg D.R."/>
            <person name="Seaver E.C."/>
            <person name="Weisblat D.A."/>
            <person name="Putnam N.H."/>
            <person name="Rokhsar D.S."/>
        </authorList>
    </citation>
    <scope>NUCLEOTIDE SEQUENCE</scope>
</reference>
<evidence type="ECO:0000313" key="3">
    <source>
        <dbReference type="EnsemblMetazoa" id="HelroP177658"/>
    </source>
</evidence>
<dbReference type="GeneID" id="20206360"/>
<evidence type="ECO:0000256" key="1">
    <source>
        <dbReference type="SAM" id="MobiDB-lite"/>
    </source>
</evidence>
<evidence type="ECO:0000313" key="2">
    <source>
        <dbReference type="EMBL" id="ESN97986.1"/>
    </source>
</evidence>
<feature type="region of interest" description="Disordered" evidence="1">
    <location>
        <begin position="27"/>
        <end position="71"/>
    </location>
</feature>
<keyword evidence="4" id="KW-1185">Reference proteome</keyword>
<evidence type="ECO:0000313" key="4">
    <source>
        <dbReference type="Proteomes" id="UP000015101"/>
    </source>
</evidence>
<feature type="compositionally biased region" description="Polar residues" evidence="1">
    <location>
        <begin position="34"/>
        <end position="65"/>
    </location>
</feature>
<sequence length="157" mass="17960">MFHGSQKVVESFFRRTRFRRSKKLRSSFRGSFINRPSSAHRSTPSNQDQVRSTPANQDQGPTTTRSRSERAQFKIKIKRKKSNKMADRVMNTNEDVVVGGGDDDDVVDYVEGEELPLIDRTEKNNSMTSVQHSIASSYLNFINLKSHPIRLIKSSLK</sequence>
<dbReference type="EnsemblMetazoa" id="HelroT177658">
    <property type="protein sequence ID" value="HelroP177658"/>
    <property type="gene ID" value="HelroG177658"/>
</dbReference>
<organism evidence="3 4">
    <name type="scientific">Helobdella robusta</name>
    <name type="common">Californian leech</name>
    <dbReference type="NCBI Taxonomy" id="6412"/>
    <lineage>
        <taxon>Eukaryota</taxon>
        <taxon>Metazoa</taxon>
        <taxon>Spiralia</taxon>
        <taxon>Lophotrochozoa</taxon>
        <taxon>Annelida</taxon>
        <taxon>Clitellata</taxon>
        <taxon>Hirudinea</taxon>
        <taxon>Rhynchobdellida</taxon>
        <taxon>Glossiphoniidae</taxon>
        <taxon>Helobdella</taxon>
    </lineage>
</organism>
<dbReference type="EMBL" id="KB097269">
    <property type="protein sequence ID" value="ESN97986.1"/>
    <property type="molecule type" value="Genomic_DNA"/>
</dbReference>
<dbReference type="Proteomes" id="UP000015101">
    <property type="component" value="Unassembled WGS sequence"/>
</dbReference>
<dbReference type="KEGG" id="hro:HELRODRAFT_177658"/>
<dbReference type="RefSeq" id="XP_009024052.1">
    <property type="nucleotide sequence ID" value="XM_009025804.1"/>
</dbReference>
<name>T1FC11_HELRO</name>
<reference evidence="3" key="3">
    <citation type="submission" date="2015-06" db="UniProtKB">
        <authorList>
            <consortium name="EnsemblMetazoa"/>
        </authorList>
    </citation>
    <scope>IDENTIFICATION</scope>
</reference>
<dbReference type="CTD" id="20206360"/>